<evidence type="ECO:0000256" key="6">
    <source>
        <dbReference type="ARBA" id="ARBA00026066"/>
    </source>
</evidence>
<sequence length="138" mass="15496">MKASIYIAETINTTDVITAISKPEYGAVDVFIGTVRNHTQGKKVIKLFFECYEPMALLEMQKIADEAKERFAIQEIIIHHATGEKYPGELAVVIAVAAHRRKAAFEACEFAIDTLKQTVPIWKKEFFEDGSVWVAAHP</sequence>
<dbReference type="EMBL" id="JAULBC010000007">
    <property type="protein sequence ID" value="MEX6689718.1"/>
    <property type="molecule type" value="Genomic_DNA"/>
</dbReference>
<proteinExistence type="inferred from homology"/>
<evidence type="ECO:0000256" key="3">
    <source>
        <dbReference type="ARBA" id="ARBA00011950"/>
    </source>
</evidence>
<keyword evidence="13" id="KW-1185">Reference proteome</keyword>
<accession>A0ABV3ZMB9</accession>
<comment type="caution">
    <text evidence="12">The sequence shown here is derived from an EMBL/GenBank/DDBJ whole genome shotgun (WGS) entry which is preliminary data.</text>
</comment>
<evidence type="ECO:0000256" key="1">
    <source>
        <dbReference type="ARBA" id="ARBA00005046"/>
    </source>
</evidence>
<evidence type="ECO:0000256" key="9">
    <source>
        <dbReference type="ARBA" id="ARBA00030781"/>
    </source>
</evidence>
<dbReference type="SUPFAM" id="SSF54690">
    <property type="entry name" value="Molybdopterin synthase subunit MoaE"/>
    <property type="match status" value="1"/>
</dbReference>
<dbReference type="InterPro" id="IPR003448">
    <property type="entry name" value="Mopterin_biosynth_MoaE"/>
</dbReference>
<protein>
    <recommendedName>
        <fullName evidence="4">Molybdopterin synthase catalytic subunit</fullName>
        <ecNumber evidence="3">2.8.1.12</ecNumber>
    </recommendedName>
    <alternativeName>
        <fullName evidence="9">MPT synthase subunit 2</fullName>
    </alternativeName>
    <alternativeName>
        <fullName evidence="7">Molybdenum cofactor biosynthesis protein E</fullName>
    </alternativeName>
    <alternativeName>
        <fullName evidence="8">Molybdopterin-converting factor large subunit</fullName>
    </alternativeName>
    <alternativeName>
        <fullName evidence="10">Molybdopterin-converting factor subunit 2</fullName>
    </alternativeName>
</protein>
<dbReference type="EC" id="2.8.1.12" evidence="3"/>
<evidence type="ECO:0000256" key="10">
    <source>
        <dbReference type="ARBA" id="ARBA00032474"/>
    </source>
</evidence>
<name>A0ABV3ZMB9_9BACT</name>
<comment type="catalytic activity">
    <reaction evidence="11">
        <text>2 [molybdopterin-synthase sulfur-carrier protein]-C-terminal-Gly-aminoethanethioate + cyclic pyranopterin phosphate + H2O = molybdopterin + 2 [molybdopterin-synthase sulfur-carrier protein]-C-terminal Gly-Gly + 2 H(+)</text>
        <dbReference type="Rhea" id="RHEA:26333"/>
        <dbReference type="Rhea" id="RHEA-COMP:12202"/>
        <dbReference type="Rhea" id="RHEA-COMP:19907"/>
        <dbReference type="ChEBI" id="CHEBI:15377"/>
        <dbReference type="ChEBI" id="CHEBI:15378"/>
        <dbReference type="ChEBI" id="CHEBI:58698"/>
        <dbReference type="ChEBI" id="CHEBI:59648"/>
        <dbReference type="ChEBI" id="CHEBI:90778"/>
        <dbReference type="ChEBI" id="CHEBI:232372"/>
        <dbReference type="EC" id="2.8.1.12"/>
    </reaction>
</comment>
<dbReference type="RefSeq" id="WP_369331126.1">
    <property type="nucleotide sequence ID" value="NZ_JAULBC010000007.1"/>
</dbReference>
<evidence type="ECO:0000256" key="8">
    <source>
        <dbReference type="ARBA" id="ARBA00030407"/>
    </source>
</evidence>
<evidence type="ECO:0000313" key="12">
    <source>
        <dbReference type="EMBL" id="MEX6689718.1"/>
    </source>
</evidence>
<evidence type="ECO:0000313" key="13">
    <source>
        <dbReference type="Proteomes" id="UP001560573"/>
    </source>
</evidence>
<comment type="pathway">
    <text evidence="1">Cofactor biosynthesis; molybdopterin biosynthesis.</text>
</comment>
<evidence type="ECO:0000256" key="5">
    <source>
        <dbReference type="ARBA" id="ARBA00023150"/>
    </source>
</evidence>
<evidence type="ECO:0000256" key="2">
    <source>
        <dbReference type="ARBA" id="ARBA00005426"/>
    </source>
</evidence>
<dbReference type="InterPro" id="IPR036563">
    <property type="entry name" value="MoaE_sf"/>
</dbReference>
<dbReference type="PANTHER" id="PTHR23404">
    <property type="entry name" value="MOLYBDOPTERIN SYNTHASE RELATED"/>
    <property type="match status" value="1"/>
</dbReference>
<organism evidence="12 13">
    <name type="scientific">Danxiaibacter flavus</name>
    <dbReference type="NCBI Taxonomy" id="3049108"/>
    <lineage>
        <taxon>Bacteria</taxon>
        <taxon>Pseudomonadati</taxon>
        <taxon>Bacteroidota</taxon>
        <taxon>Chitinophagia</taxon>
        <taxon>Chitinophagales</taxon>
        <taxon>Chitinophagaceae</taxon>
        <taxon>Danxiaibacter</taxon>
    </lineage>
</organism>
<dbReference type="Gene3D" id="3.90.1170.40">
    <property type="entry name" value="Molybdopterin biosynthesis MoaE subunit"/>
    <property type="match status" value="1"/>
</dbReference>
<dbReference type="Proteomes" id="UP001560573">
    <property type="component" value="Unassembled WGS sequence"/>
</dbReference>
<comment type="subunit">
    <text evidence="6">Heterotetramer of 2 MoaD subunits and 2 MoaE subunits. Also stable as homodimer. The enzyme changes between these two forms during catalysis.</text>
</comment>
<reference evidence="12 13" key="1">
    <citation type="submission" date="2023-07" db="EMBL/GenBank/DDBJ databases">
        <authorList>
            <person name="Lian W.-H."/>
        </authorList>
    </citation>
    <scope>NUCLEOTIDE SEQUENCE [LARGE SCALE GENOMIC DNA]</scope>
    <source>
        <strain evidence="12 13">SYSU DXS3180</strain>
    </source>
</reference>
<evidence type="ECO:0000256" key="7">
    <source>
        <dbReference type="ARBA" id="ARBA00029745"/>
    </source>
</evidence>
<comment type="similarity">
    <text evidence="2">Belongs to the MoaE family.</text>
</comment>
<gene>
    <name evidence="12" type="ORF">QTN47_19590</name>
</gene>
<evidence type="ECO:0000256" key="11">
    <source>
        <dbReference type="ARBA" id="ARBA00049878"/>
    </source>
</evidence>
<keyword evidence="5" id="KW-0501">Molybdenum cofactor biosynthesis</keyword>
<evidence type="ECO:0000256" key="4">
    <source>
        <dbReference type="ARBA" id="ARBA00013858"/>
    </source>
</evidence>
<dbReference type="Pfam" id="PF02391">
    <property type="entry name" value="MoaE"/>
    <property type="match status" value="1"/>
</dbReference>
<dbReference type="CDD" id="cd00756">
    <property type="entry name" value="MoaE"/>
    <property type="match status" value="1"/>
</dbReference>